<dbReference type="InterPro" id="IPR025392">
    <property type="entry name" value="DUF4124"/>
</dbReference>
<keyword evidence="3" id="KW-1185">Reference proteome</keyword>
<proteinExistence type="predicted"/>
<evidence type="ECO:0000313" key="3">
    <source>
        <dbReference type="Proteomes" id="UP001320119"/>
    </source>
</evidence>
<protein>
    <recommendedName>
        <fullName evidence="1">DUF4124 domain-containing protein</fullName>
    </recommendedName>
</protein>
<evidence type="ECO:0000313" key="2">
    <source>
        <dbReference type="EMBL" id="BCD97208.1"/>
    </source>
</evidence>
<dbReference type="AlphaFoldDB" id="A0AAN1WGJ5"/>
<dbReference type="RefSeq" id="WP_236986682.1">
    <property type="nucleotide sequence ID" value="NZ_AP023086.1"/>
</dbReference>
<accession>A0AAN1WGJ5</accession>
<gene>
    <name evidence="2" type="ORF">MARGE09_P1409</name>
</gene>
<dbReference type="Pfam" id="PF13511">
    <property type="entry name" value="DUF4124"/>
    <property type="match status" value="1"/>
</dbReference>
<dbReference type="KEGG" id="marq:MARGE09_P1409"/>
<feature type="domain" description="DUF4124" evidence="1">
    <location>
        <begin position="25"/>
        <end position="64"/>
    </location>
</feature>
<organism evidence="2 3">
    <name type="scientific">Marinagarivorans cellulosilyticus</name>
    <dbReference type="NCBI Taxonomy" id="2721545"/>
    <lineage>
        <taxon>Bacteria</taxon>
        <taxon>Pseudomonadati</taxon>
        <taxon>Pseudomonadota</taxon>
        <taxon>Gammaproteobacteria</taxon>
        <taxon>Cellvibrionales</taxon>
        <taxon>Cellvibrionaceae</taxon>
        <taxon>Marinagarivorans</taxon>
    </lineage>
</organism>
<dbReference type="EMBL" id="AP023086">
    <property type="protein sequence ID" value="BCD97208.1"/>
    <property type="molecule type" value="Genomic_DNA"/>
</dbReference>
<evidence type="ECO:0000259" key="1">
    <source>
        <dbReference type="Pfam" id="PF13511"/>
    </source>
</evidence>
<name>A0AAN1WGJ5_9GAMM</name>
<reference evidence="2 3" key="1">
    <citation type="journal article" date="2022" name="IScience">
        <title>An ultrasensitive nanofiber-based assay for enzymatic hydrolysis and deep-sea microbial degradation of cellulose.</title>
        <authorList>
            <person name="Tsudome M."/>
            <person name="Tachioka M."/>
            <person name="Miyazaki M."/>
            <person name="Uchimura K."/>
            <person name="Tsuda M."/>
            <person name="Takaki Y."/>
            <person name="Deguchi S."/>
        </authorList>
    </citation>
    <scope>NUCLEOTIDE SEQUENCE [LARGE SCALE GENOMIC DNA]</scope>
    <source>
        <strain evidence="2 3">GE09</strain>
    </source>
</reference>
<dbReference type="Proteomes" id="UP001320119">
    <property type="component" value="Chromosome"/>
</dbReference>
<sequence length="180" mass="19033">MHPFLTPTRLAGLLAVVGIAVTSYVIADNVYKSVDENGKVTYSDAPTGKKVDPVDLPQINTAPAVKAKAYTPPAPKQQATQYRVGIVSPANGSEILAGQRDLSVMAEVQPALGNGYSAQLYMNNSPYGGAQPSTSFVITEIIRGEHQLSVAILNPSGKVVARSGAITVYVRRAALRKSPR</sequence>